<dbReference type="InterPro" id="IPR006311">
    <property type="entry name" value="TAT_signal"/>
</dbReference>
<evidence type="ECO:0000256" key="3">
    <source>
        <dbReference type="ARBA" id="ARBA00022729"/>
    </source>
</evidence>
<dbReference type="EMBL" id="HG938353">
    <property type="protein sequence ID" value="CDN47641.1"/>
    <property type="molecule type" value="Genomic_DNA"/>
</dbReference>
<dbReference type="GeneID" id="24259051"/>
<reference evidence="6" key="1">
    <citation type="journal article" date="2014" name="BMC Genomics">
        <title>Genome sequencing of two Neorhizobium galegae strains reveals a noeT gene responsible for the unusual acetylation of the nodulation factors.</title>
        <authorList>
            <person name="Osterman J."/>
            <person name="Marsh J."/>
            <person name="Laine P.K."/>
            <person name="Zeng Z."/>
            <person name="Alatalo E."/>
            <person name="Sullivan J.T."/>
            <person name="Young J.P."/>
            <person name="Thomas-Oates J."/>
            <person name="Paulin L."/>
            <person name="Lindstrom K."/>
        </authorList>
    </citation>
    <scope>NUCLEOTIDE SEQUENCE [LARGE SCALE GENOMIC DNA]</scope>
    <source>
        <strain evidence="6">HAMBI 540</strain>
    </source>
</reference>
<evidence type="ECO:0000313" key="5">
    <source>
        <dbReference type="EMBL" id="CDN47641.1"/>
    </source>
</evidence>
<dbReference type="InterPro" id="IPR039424">
    <property type="entry name" value="SBP_5"/>
</dbReference>
<protein>
    <submittedName>
        <fullName evidence="5">Extracellular solute-binding protein family 5</fullName>
    </submittedName>
</protein>
<dbReference type="Gene3D" id="3.90.76.10">
    <property type="entry name" value="Dipeptide-binding Protein, Domain 1"/>
    <property type="match status" value="1"/>
</dbReference>
<name>A0A068SPD0_NEOGA</name>
<comment type="similarity">
    <text evidence="2">Belongs to the bacterial solute-binding protein 5 family.</text>
</comment>
<dbReference type="PIRSF" id="PIRSF002741">
    <property type="entry name" value="MppA"/>
    <property type="match status" value="1"/>
</dbReference>
<evidence type="ECO:0000313" key="6">
    <source>
        <dbReference type="Proteomes" id="UP000028181"/>
    </source>
</evidence>
<dbReference type="RefSeq" id="WP_038586112.1">
    <property type="nucleotide sequence ID" value="NZ_HG938353.1"/>
</dbReference>
<dbReference type="GO" id="GO:0043190">
    <property type="term" value="C:ATP-binding cassette (ABC) transporter complex"/>
    <property type="evidence" value="ECO:0007669"/>
    <property type="project" value="InterPro"/>
</dbReference>
<dbReference type="Gene3D" id="3.10.105.10">
    <property type="entry name" value="Dipeptide-binding Protein, Domain 3"/>
    <property type="match status" value="1"/>
</dbReference>
<proteinExistence type="inferred from homology"/>
<dbReference type="PANTHER" id="PTHR30290">
    <property type="entry name" value="PERIPLASMIC BINDING COMPONENT OF ABC TRANSPORTER"/>
    <property type="match status" value="1"/>
</dbReference>
<comment type="subcellular location">
    <subcellularLocation>
        <location evidence="1">Periplasm</location>
    </subcellularLocation>
</comment>
<organism evidence="5 6">
    <name type="scientific">Neorhizobium galegae bv. orientalis str. HAMBI 540</name>
    <dbReference type="NCBI Taxonomy" id="1028800"/>
    <lineage>
        <taxon>Bacteria</taxon>
        <taxon>Pseudomonadati</taxon>
        <taxon>Pseudomonadota</taxon>
        <taxon>Alphaproteobacteria</taxon>
        <taxon>Hyphomicrobiales</taxon>
        <taxon>Rhizobiaceae</taxon>
        <taxon>Rhizobium/Agrobacterium group</taxon>
        <taxon>Neorhizobium</taxon>
    </lineage>
</organism>
<dbReference type="AlphaFoldDB" id="A0A068SPD0"/>
<dbReference type="PROSITE" id="PS51318">
    <property type="entry name" value="TAT"/>
    <property type="match status" value="1"/>
</dbReference>
<dbReference type="OrthoDB" id="9803988at2"/>
<dbReference type="GO" id="GO:0015833">
    <property type="term" value="P:peptide transport"/>
    <property type="evidence" value="ECO:0007669"/>
    <property type="project" value="TreeGrafter"/>
</dbReference>
<dbReference type="GO" id="GO:0030288">
    <property type="term" value="C:outer membrane-bounded periplasmic space"/>
    <property type="evidence" value="ECO:0007669"/>
    <property type="project" value="UniProtKB-ARBA"/>
</dbReference>
<feature type="domain" description="Solute-binding protein family 5" evidence="4">
    <location>
        <begin position="88"/>
        <end position="440"/>
    </location>
</feature>
<keyword evidence="3" id="KW-0732">Signal</keyword>
<gene>
    <name evidence="5" type="ORF">RG540_CH14620</name>
</gene>
<dbReference type="PATRIC" id="fig|1028800.3.peg.1473"/>
<dbReference type="Pfam" id="PF00496">
    <property type="entry name" value="SBP_bac_5"/>
    <property type="match status" value="1"/>
</dbReference>
<dbReference type="eggNOG" id="COG0747">
    <property type="taxonomic scope" value="Bacteria"/>
</dbReference>
<dbReference type="GO" id="GO:1904680">
    <property type="term" value="F:peptide transmembrane transporter activity"/>
    <property type="evidence" value="ECO:0007669"/>
    <property type="project" value="TreeGrafter"/>
</dbReference>
<evidence type="ECO:0000256" key="2">
    <source>
        <dbReference type="ARBA" id="ARBA00005695"/>
    </source>
</evidence>
<dbReference type="HOGENOM" id="CLU_017028_7_4_5"/>
<dbReference type="PANTHER" id="PTHR30290:SF38">
    <property type="entry name" value="D,D-DIPEPTIDE-BINDING PERIPLASMIC PROTEIN DDPA-RELATED"/>
    <property type="match status" value="1"/>
</dbReference>
<sequence>MTTDLFGKIPDITRRSLLAGTAAAGGLALLPATVRAQAPQPRSGGTLRAVMPFNPAALDPLTGRNNPDFNALLLMFDALIGFDPQTLELQPMLATSWKFTDPTMLVLELRQGVEFHDGTPFNAEAVVFHLQRCSTYDRSNVKSDLAVVDKVEATGPYQVSLKLKYPDATLPAILTDRAGLIVSPASVKAAAGGNVDRAPVGTGPFKFVEWQDNTLIKVVKNANYWGDKPYLDGVDMRIVNEFNTAVRTVTAGEADIVLNMSAQQMAVAKRDPKLVAEATPSMIYYTAFLNYGEGPLKDVRVRQAMNWALDRPVLNQVLWGGLGGGHCSMFPSGFWANDPATENFYKLDLDRAKSLLKAAGFANGIEIATFTWADQAAVQRQEVLGAQLAEAGIRLKVTPAQPAQTMQYFLTEKKGQMLMTPTGGLPDPATAYDRQFSATAYRNAAKIELPGYRELMDASMNTFDNAKRKDVLHKMQRFVLENALHLPQFSSAGIIIRTPKVHGFNFSLLQRPRFHKVWMEA</sequence>
<dbReference type="SUPFAM" id="SSF53850">
    <property type="entry name" value="Periplasmic binding protein-like II"/>
    <property type="match status" value="1"/>
</dbReference>
<keyword evidence="6" id="KW-1185">Reference proteome</keyword>
<evidence type="ECO:0000256" key="1">
    <source>
        <dbReference type="ARBA" id="ARBA00004418"/>
    </source>
</evidence>
<dbReference type="Proteomes" id="UP000028181">
    <property type="component" value="Chromosome I"/>
</dbReference>
<evidence type="ECO:0000259" key="4">
    <source>
        <dbReference type="Pfam" id="PF00496"/>
    </source>
</evidence>
<accession>A0A068SPD0</accession>
<dbReference type="InterPro" id="IPR000914">
    <property type="entry name" value="SBP_5_dom"/>
</dbReference>
<dbReference type="Gene3D" id="3.40.190.10">
    <property type="entry name" value="Periplasmic binding protein-like II"/>
    <property type="match status" value="1"/>
</dbReference>
<dbReference type="InterPro" id="IPR030678">
    <property type="entry name" value="Peptide/Ni-bd"/>
</dbReference>
<dbReference type="KEGG" id="ngg:RG540_CH14620"/>